<feature type="signal peptide" evidence="1">
    <location>
        <begin position="1"/>
        <end position="23"/>
    </location>
</feature>
<keyword evidence="1" id="KW-0732">Signal</keyword>
<dbReference type="InterPro" id="IPR014158">
    <property type="entry name" value="T4SS_VirB5"/>
</dbReference>
<dbReference type="RefSeq" id="WP_099096998.1">
    <property type="nucleotide sequence ID" value="NZ_PDNU01000046.1"/>
</dbReference>
<dbReference type="InterPro" id="IPR023220">
    <property type="entry name" value="T4SS_VirB5-domain"/>
</dbReference>
<keyword evidence="3" id="KW-1185">Reference proteome</keyword>
<dbReference type="Proteomes" id="UP000223527">
    <property type="component" value="Unassembled WGS sequence"/>
</dbReference>
<evidence type="ECO:0008006" key="4">
    <source>
        <dbReference type="Google" id="ProtNLM"/>
    </source>
</evidence>
<evidence type="ECO:0000256" key="1">
    <source>
        <dbReference type="SAM" id="SignalP"/>
    </source>
</evidence>
<gene>
    <name evidence="2" type="ORF">CR162_18435</name>
</gene>
<dbReference type="Gene3D" id="1.20.58.430">
    <property type="entry name" value="Type IV secretion system, VirB5-domain"/>
    <property type="match status" value="1"/>
</dbReference>
<evidence type="ECO:0000313" key="2">
    <source>
        <dbReference type="EMBL" id="PHK93453.1"/>
    </source>
</evidence>
<comment type="caution">
    <text evidence="2">The sequence shown here is derived from an EMBL/GenBank/DDBJ whole genome shotgun (WGS) entry which is preliminary data.</text>
</comment>
<name>A0A2C7A745_9PROT</name>
<accession>A0A2C7A745</accession>
<organism evidence="2 3">
    <name type="scientific">Teichococcus rhizosphaerae</name>
    <dbReference type="NCBI Taxonomy" id="1335062"/>
    <lineage>
        <taxon>Bacteria</taxon>
        <taxon>Pseudomonadati</taxon>
        <taxon>Pseudomonadota</taxon>
        <taxon>Alphaproteobacteria</taxon>
        <taxon>Acetobacterales</taxon>
        <taxon>Roseomonadaceae</taxon>
        <taxon>Roseomonas</taxon>
    </lineage>
</organism>
<dbReference type="SUPFAM" id="SSF101082">
    <property type="entry name" value="Typo IV secretion system protein TraC"/>
    <property type="match status" value="1"/>
</dbReference>
<sequence>MKRILLATVGATFLGAGSPPAKAQWVVWDPGNATYNILQAERLLTQIREMQMQYRQLVATYNAISHATSIGGLTGAVGGLSSSNLPLPGELMGAMRGASTLGRAAGQIDLDRVYIPPTVDQWTREMTRRETVTANAKAMSEQALVDAQAQMASLDRMQAEIEAQPDGTAVAAHQAGIALVGQKLALQQVQLQQTQMLLEADNRVTQQRYEQQWRQDVDRHAEATAGALGGW</sequence>
<dbReference type="OrthoDB" id="7259436at2"/>
<dbReference type="Pfam" id="PF07996">
    <property type="entry name" value="T4SS"/>
    <property type="match status" value="1"/>
</dbReference>
<reference evidence="2 3" key="1">
    <citation type="submission" date="2017-10" db="EMBL/GenBank/DDBJ databases">
        <authorList>
            <person name="Banno H."/>
            <person name="Chua N.-H."/>
        </authorList>
    </citation>
    <scope>NUCLEOTIDE SEQUENCE [LARGE SCALE GENOMIC DNA]</scope>
    <source>
        <strain evidence="2 3">YW11</strain>
    </source>
</reference>
<dbReference type="EMBL" id="PDNU01000046">
    <property type="protein sequence ID" value="PHK93453.1"/>
    <property type="molecule type" value="Genomic_DNA"/>
</dbReference>
<evidence type="ECO:0000313" key="3">
    <source>
        <dbReference type="Proteomes" id="UP000223527"/>
    </source>
</evidence>
<dbReference type="AlphaFoldDB" id="A0A2C7A745"/>
<protein>
    <recommendedName>
        <fullName evidence="4">P-type DNA transfer protein VirB5</fullName>
    </recommendedName>
</protein>
<proteinExistence type="predicted"/>
<feature type="chain" id="PRO_5013129896" description="P-type DNA transfer protein VirB5" evidence="1">
    <location>
        <begin position="24"/>
        <end position="231"/>
    </location>
</feature>